<evidence type="ECO:0000256" key="1">
    <source>
        <dbReference type="ARBA" id="ARBA00004609"/>
    </source>
</evidence>
<dbReference type="CDD" id="cd23625">
    <property type="entry name" value="TFP_LU_ECD_LYPD6"/>
    <property type="match status" value="1"/>
</dbReference>
<dbReference type="AlphaFoldDB" id="A0A9D3NZL6"/>
<name>A0A9D3NZL6_9TELE</name>
<dbReference type="SMART" id="SM00134">
    <property type="entry name" value="LU"/>
    <property type="match status" value="2"/>
</dbReference>
<comment type="caution">
    <text evidence="10">The sequence shown here is derived from an EMBL/GenBank/DDBJ whole genome shotgun (WGS) entry which is preliminary data.</text>
</comment>
<keyword evidence="7" id="KW-0325">Glycoprotein</keyword>
<proteinExistence type="predicted"/>
<keyword evidence="11" id="KW-1185">Reference proteome</keyword>
<evidence type="ECO:0000256" key="6">
    <source>
        <dbReference type="ARBA" id="ARBA00023157"/>
    </source>
</evidence>
<evidence type="ECO:0000256" key="5">
    <source>
        <dbReference type="ARBA" id="ARBA00023136"/>
    </source>
</evidence>
<organism evidence="10 11">
    <name type="scientific">Hemibagrus wyckioides</name>
    <dbReference type="NCBI Taxonomy" id="337641"/>
    <lineage>
        <taxon>Eukaryota</taxon>
        <taxon>Metazoa</taxon>
        <taxon>Chordata</taxon>
        <taxon>Craniata</taxon>
        <taxon>Vertebrata</taxon>
        <taxon>Euteleostomi</taxon>
        <taxon>Actinopterygii</taxon>
        <taxon>Neopterygii</taxon>
        <taxon>Teleostei</taxon>
        <taxon>Ostariophysi</taxon>
        <taxon>Siluriformes</taxon>
        <taxon>Bagridae</taxon>
        <taxon>Hemibagrus</taxon>
    </lineage>
</organism>
<keyword evidence="2" id="KW-1003">Cell membrane</keyword>
<keyword evidence="4" id="KW-0732">Signal</keyword>
<evidence type="ECO:0000259" key="9">
    <source>
        <dbReference type="SMART" id="SM00134"/>
    </source>
</evidence>
<protein>
    <recommendedName>
        <fullName evidence="9">UPAR/Ly6 domain-containing protein</fullName>
    </recommendedName>
</protein>
<dbReference type="SUPFAM" id="SSF57302">
    <property type="entry name" value="Snake toxin-like"/>
    <property type="match status" value="2"/>
</dbReference>
<dbReference type="GO" id="GO:0098552">
    <property type="term" value="C:side of membrane"/>
    <property type="evidence" value="ECO:0007669"/>
    <property type="project" value="UniProtKB-KW"/>
</dbReference>
<keyword evidence="8" id="KW-0449">Lipoprotein</keyword>
<keyword evidence="6" id="KW-1015">Disulfide bond</keyword>
<sequence length="384" mass="43541">MEQAVMSCSEDLRFPSRSLPRVSFCFHQLTFFPYCILVPSLPQIFSLTRSWKMAVPVTVYLLVASKLLLAVVKCDSINFYNIRPPVDATPYPNSFKCFTCEQASDNYSCNRWAEDKWCPQNTQYCMTVHHFGRQGKTKFVTKRCASFSDCSLSGCRHHGNTHHTECVSCCEGMVCNVELPTNHTNSVFLSYSAAFWDLTHRRAACVSRHPAMEPWPIVAWFLMLTFIADWIETVWSRDFTKKDIIFLHPSTTPYPGGFKCFTCEEAADNYECNRWAPDVYCPQEAKYCYTHHKLDWVGNTVSVTKRCVSLGDCLSTGCTDMDHEGIRVCVSCCEGNICNMPLPRNETDAIFATTSPLNGSNHAVLDHTLLSFILILLLVLLSHG</sequence>
<evidence type="ECO:0000256" key="4">
    <source>
        <dbReference type="ARBA" id="ARBA00022729"/>
    </source>
</evidence>
<dbReference type="EMBL" id="JAHKSW010000006">
    <property type="protein sequence ID" value="KAG7331479.1"/>
    <property type="molecule type" value="Genomic_DNA"/>
</dbReference>
<reference evidence="10 11" key="1">
    <citation type="submission" date="2021-06" db="EMBL/GenBank/DDBJ databases">
        <title>Chromosome-level genome assembly of the red-tail catfish (Hemibagrus wyckioides).</title>
        <authorList>
            <person name="Shao F."/>
        </authorList>
    </citation>
    <scope>NUCLEOTIDE SEQUENCE [LARGE SCALE GENOMIC DNA]</scope>
    <source>
        <strain evidence="10">EC202008001</strain>
        <tissue evidence="10">Blood</tissue>
    </source>
</reference>
<dbReference type="InterPro" id="IPR016054">
    <property type="entry name" value="LY6_UPA_recep-like"/>
</dbReference>
<dbReference type="CDD" id="cd23626">
    <property type="entry name" value="TFP_LU_ECD_LYPD6B"/>
    <property type="match status" value="1"/>
</dbReference>
<evidence type="ECO:0000313" key="11">
    <source>
        <dbReference type="Proteomes" id="UP000824219"/>
    </source>
</evidence>
<evidence type="ECO:0000313" key="10">
    <source>
        <dbReference type="EMBL" id="KAG7331479.1"/>
    </source>
</evidence>
<evidence type="ECO:0000256" key="7">
    <source>
        <dbReference type="ARBA" id="ARBA00023180"/>
    </source>
</evidence>
<gene>
    <name evidence="10" type="ORF">KOW79_005448</name>
</gene>
<accession>A0A9D3NZL6</accession>
<dbReference type="GO" id="GO:0090263">
    <property type="term" value="P:positive regulation of canonical Wnt signaling pathway"/>
    <property type="evidence" value="ECO:0007669"/>
    <property type="project" value="TreeGrafter"/>
</dbReference>
<evidence type="ECO:0000256" key="2">
    <source>
        <dbReference type="ARBA" id="ARBA00022475"/>
    </source>
</evidence>
<evidence type="ECO:0000256" key="8">
    <source>
        <dbReference type="ARBA" id="ARBA00023288"/>
    </source>
</evidence>
<dbReference type="GO" id="GO:0030550">
    <property type="term" value="F:acetylcholine receptor inhibitor activity"/>
    <property type="evidence" value="ECO:0007669"/>
    <property type="project" value="TreeGrafter"/>
</dbReference>
<dbReference type="GO" id="GO:0005886">
    <property type="term" value="C:plasma membrane"/>
    <property type="evidence" value="ECO:0007669"/>
    <property type="project" value="UniProtKB-SubCell"/>
</dbReference>
<dbReference type="Gene3D" id="2.10.60.10">
    <property type="entry name" value="CD59"/>
    <property type="match status" value="2"/>
</dbReference>
<keyword evidence="5" id="KW-0472">Membrane</keyword>
<dbReference type="PANTHER" id="PTHR31171">
    <property type="entry name" value="LY6/PLAUR DOMAIN-CONTAINING PROTEIN 6"/>
    <property type="match status" value="1"/>
</dbReference>
<feature type="domain" description="UPAR/Ly6" evidence="9">
    <location>
        <begin position="258"/>
        <end position="349"/>
    </location>
</feature>
<dbReference type="InterPro" id="IPR045860">
    <property type="entry name" value="Snake_toxin-like_sf"/>
</dbReference>
<dbReference type="PANTHER" id="PTHR31171:SF0">
    <property type="entry name" value="LY6_PLAUR DOMAIN-CONTAINING PROTEIN 6"/>
    <property type="match status" value="1"/>
</dbReference>
<keyword evidence="3" id="KW-0336">GPI-anchor</keyword>
<evidence type="ECO:0000256" key="3">
    <source>
        <dbReference type="ARBA" id="ARBA00022622"/>
    </source>
</evidence>
<dbReference type="InterPro" id="IPR039457">
    <property type="entry name" value="LYPD6-like"/>
</dbReference>
<dbReference type="Pfam" id="PF16975">
    <property type="entry name" value="UPAR_LY6_2"/>
    <property type="match status" value="2"/>
</dbReference>
<feature type="domain" description="UPAR/Ly6" evidence="9">
    <location>
        <begin position="95"/>
        <end position="186"/>
    </location>
</feature>
<dbReference type="Proteomes" id="UP000824219">
    <property type="component" value="Linkage Group LG06"/>
</dbReference>
<comment type="subcellular location">
    <subcellularLocation>
        <location evidence="1">Cell membrane</location>
        <topology evidence="1">Lipid-anchor</topology>
        <topology evidence="1">GPI-anchor</topology>
    </subcellularLocation>
</comment>
<dbReference type="OrthoDB" id="6149028at2759"/>